<dbReference type="InterPro" id="IPR019080">
    <property type="entry name" value="YqaJ_viral_recombinase"/>
</dbReference>
<dbReference type="Gene3D" id="3.90.320.10">
    <property type="match status" value="1"/>
</dbReference>
<name>A0AAV0Y948_9HEMI</name>
<keyword evidence="4" id="KW-1185">Reference proteome</keyword>
<accession>A0AAV0Y948</accession>
<evidence type="ECO:0000313" key="4">
    <source>
        <dbReference type="Proteomes" id="UP001160148"/>
    </source>
</evidence>
<dbReference type="Proteomes" id="UP001160148">
    <property type="component" value="Unassembled WGS sequence"/>
</dbReference>
<dbReference type="InterPro" id="IPR011335">
    <property type="entry name" value="Restrct_endonuc-II-like"/>
</dbReference>
<evidence type="ECO:0000259" key="2">
    <source>
        <dbReference type="Pfam" id="PF20700"/>
    </source>
</evidence>
<reference evidence="3 4" key="1">
    <citation type="submission" date="2023-01" db="EMBL/GenBank/DDBJ databases">
        <authorList>
            <person name="Whitehead M."/>
        </authorList>
    </citation>
    <scope>NUCLEOTIDE SEQUENCE [LARGE SCALE GENOMIC DNA]</scope>
</reference>
<dbReference type="Pfam" id="PF09588">
    <property type="entry name" value="YqaJ"/>
    <property type="match status" value="1"/>
</dbReference>
<evidence type="ECO:0000259" key="1">
    <source>
        <dbReference type="Pfam" id="PF09588"/>
    </source>
</evidence>
<evidence type="ECO:0008006" key="5">
    <source>
        <dbReference type="Google" id="ProtNLM"/>
    </source>
</evidence>
<dbReference type="CDD" id="cd22343">
    <property type="entry name" value="PDDEXK_lambda_exonuclease-like"/>
    <property type="match status" value="1"/>
</dbReference>
<feature type="domain" description="YqaJ viral recombinase" evidence="1">
    <location>
        <begin position="701"/>
        <end position="848"/>
    </location>
</feature>
<dbReference type="Pfam" id="PF20700">
    <property type="entry name" value="Mutator"/>
    <property type="match status" value="1"/>
</dbReference>
<dbReference type="GO" id="GO:0006281">
    <property type="term" value="P:DNA repair"/>
    <property type="evidence" value="ECO:0007669"/>
    <property type="project" value="UniProtKB-ARBA"/>
</dbReference>
<dbReference type="SUPFAM" id="SSF52980">
    <property type="entry name" value="Restriction endonuclease-like"/>
    <property type="match status" value="1"/>
</dbReference>
<comment type="caution">
    <text evidence="3">The sequence shown here is derived from an EMBL/GenBank/DDBJ whole genome shotgun (WGS) entry which is preliminary data.</text>
</comment>
<dbReference type="PANTHER" id="PTHR46609:SF8">
    <property type="entry name" value="YQAJ VIRAL RECOMBINASE DOMAIN-CONTAINING PROTEIN"/>
    <property type="match status" value="1"/>
</dbReference>
<feature type="domain" description="Mutator-like transposase" evidence="2">
    <location>
        <begin position="151"/>
        <end position="508"/>
    </location>
</feature>
<protein>
    <recommendedName>
        <fullName evidence="5">YqaJ viral recombinase domain-containing protein</fullName>
    </recommendedName>
</protein>
<dbReference type="InterPro" id="IPR051703">
    <property type="entry name" value="NF-kappa-B_Signaling_Reg"/>
</dbReference>
<organism evidence="3 4">
    <name type="scientific">Macrosiphum euphorbiae</name>
    <name type="common">potato aphid</name>
    <dbReference type="NCBI Taxonomy" id="13131"/>
    <lineage>
        <taxon>Eukaryota</taxon>
        <taxon>Metazoa</taxon>
        <taxon>Ecdysozoa</taxon>
        <taxon>Arthropoda</taxon>
        <taxon>Hexapoda</taxon>
        <taxon>Insecta</taxon>
        <taxon>Pterygota</taxon>
        <taxon>Neoptera</taxon>
        <taxon>Paraneoptera</taxon>
        <taxon>Hemiptera</taxon>
        <taxon>Sternorrhyncha</taxon>
        <taxon>Aphidomorpha</taxon>
        <taxon>Aphidoidea</taxon>
        <taxon>Aphididae</taxon>
        <taxon>Macrosiphini</taxon>
        <taxon>Macrosiphum</taxon>
    </lineage>
</organism>
<sequence length="925" mass="105239">MANKTNKVKRPSRKNISSKLILKRYNKNKSCTSSPLPLGETSMEIINESDTSTTTLVSNSCTSSPLPLGETSMEIINETDTSSTTLVSNRVKVNVFSNDEIHIPGVNILDSIEDNSITPCENIDLHELETVKDPEIENSSTEIITNEIDGLRIVDMSYIFFQIQNIKHDGGFDCNFMNMNFVKEIRSGFYSDFLFKCKMCNLEKKISSTKIVPDSHWSINKAAVSSSIAIGIGYTQLSELFSGLEIPSMSPTTYISIESNLQPEIKNTAWSEMQKAGEEEKKLAIESGDIDTDGIPLITVVTDGQWSKRSYSTKYDALSGVASIIGYKTKKILFVGIRNRYCVTCERALNKKIEIPNHFCFMNWKKGATSIEADGIAEGFKKSIELHGVKFSKLIGDGDSSVMKRLNEVLPYGPSLRVQKIECRNHLLRNYSKKMMALSKRTDLPIEIRKKIQNNIIRLRTDITCAIKFHNQQNKSLSQKISGLRFDISNAPYHRLFDNHEKCSTYFCKEKNNTSTELNVNKKCISSISREIDIIVSRLSKNADSLILDVDNNICEQLNSTINKFLGGKRINFSQKSSYITRVNAAVISFNSKEYLRAIKKHVTNTSPGKVGKSFLKRILDKRSVCQKRRKVLKTISKTTKTYKKSTTADKYYGNADELDNVRSINDQGLINEMNAFIRVLNDVDRSNIEIETRDQAASEKWKRERLSRLTASNFGRICKMRPSTSCKNTIYSILYNNFSCKSVQYGRDMENIAKQCFENMFNRQVVSCGLFIDMEYSFLAASPDGIIDNNAIVEIKAPYAAKDTLNINEAVESGKLKYCTIVNGQLKLKSTHDYFYQVQGQLHITHREMCYFIIYTPNWTSVEKIFYDHDFWSSKMVDKLKHFYLNCLLPEIVDPVFKHRLMISDIREPNKSEAVKSTVKTKLF</sequence>
<gene>
    <name evidence="3" type="ORF">MEUPH1_LOCUS30609</name>
</gene>
<dbReference type="InterPro" id="IPR011604">
    <property type="entry name" value="PDDEXK-like_dom_sf"/>
</dbReference>
<evidence type="ECO:0000313" key="3">
    <source>
        <dbReference type="EMBL" id="CAI6377333.1"/>
    </source>
</evidence>
<proteinExistence type="predicted"/>
<dbReference type="PANTHER" id="PTHR46609">
    <property type="entry name" value="EXONUCLEASE, PHAGE-TYPE/RECB, C-TERMINAL DOMAIN-CONTAINING PROTEIN"/>
    <property type="match status" value="1"/>
</dbReference>
<dbReference type="InterPro" id="IPR049012">
    <property type="entry name" value="Mutator_transp_dom"/>
</dbReference>
<dbReference type="EMBL" id="CARXXK010001705">
    <property type="protein sequence ID" value="CAI6377333.1"/>
    <property type="molecule type" value="Genomic_DNA"/>
</dbReference>
<dbReference type="AlphaFoldDB" id="A0AAV0Y948"/>